<evidence type="ECO:0000313" key="2">
    <source>
        <dbReference type="Proteomes" id="UP001164250"/>
    </source>
</evidence>
<accession>A0ACC1AQQ6</accession>
<organism evidence="1 2">
    <name type="scientific">Pistacia atlantica</name>
    <dbReference type="NCBI Taxonomy" id="434234"/>
    <lineage>
        <taxon>Eukaryota</taxon>
        <taxon>Viridiplantae</taxon>
        <taxon>Streptophyta</taxon>
        <taxon>Embryophyta</taxon>
        <taxon>Tracheophyta</taxon>
        <taxon>Spermatophyta</taxon>
        <taxon>Magnoliopsida</taxon>
        <taxon>eudicotyledons</taxon>
        <taxon>Gunneridae</taxon>
        <taxon>Pentapetalae</taxon>
        <taxon>rosids</taxon>
        <taxon>malvids</taxon>
        <taxon>Sapindales</taxon>
        <taxon>Anacardiaceae</taxon>
        <taxon>Pistacia</taxon>
    </lineage>
</organism>
<gene>
    <name evidence="1" type="ORF">Patl1_31412</name>
</gene>
<proteinExistence type="predicted"/>
<sequence length="188" mass="21094">MFSILIFTLLSTSIWFHGATLKSKEPNHTITCQHGENECYLNTIHACAIDAWPVGKHFKFIHCLETQATKIQDTEAVWRQCSDDLGLSQEPIDDCYNSGRGKQLILEYADETDALHPQHKFVPWVVVNGRALEGDYENYAAYVCKAYKGNNVPHACSSYSQMSTVKETSNNSGCYAEAKKVPKMEPPA</sequence>
<name>A0ACC1AQQ6_9ROSI</name>
<reference evidence="2" key="1">
    <citation type="journal article" date="2023" name="G3 (Bethesda)">
        <title>Genome assembly and association tests identify interacting loci associated with vigor, precocity, and sex in interspecific pistachio rootstocks.</title>
        <authorList>
            <person name="Palmer W."/>
            <person name="Jacygrad E."/>
            <person name="Sagayaradj S."/>
            <person name="Cavanaugh K."/>
            <person name="Han R."/>
            <person name="Bertier L."/>
            <person name="Beede B."/>
            <person name="Kafkas S."/>
            <person name="Golino D."/>
            <person name="Preece J."/>
            <person name="Michelmore R."/>
        </authorList>
    </citation>
    <scope>NUCLEOTIDE SEQUENCE [LARGE SCALE GENOMIC DNA]</scope>
</reference>
<protein>
    <submittedName>
        <fullName evidence="1">Uncharacterized protein</fullName>
    </submittedName>
</protein>
<evidence type="ECO:0000313" key="1">
    <source>
        <dbReference type="EMBL" id="KAJ0088996.1"/>
    </source>
</evidence>
<keyword evidence="2" id="KW-1185">Reference proteome</keyword>
<dbReference type="EMBL" id="CM047905">
    <property type="protein sequence ID" value="KAJ0088996.1"/>
    <property type="molecule type" value="Genomic_DNA"/>
</dbReference>
<dbReference type="Proteomes" id="UP001164250">
    <property type="component" value="Chromosome 9"/>
</dbReference>
<comment type="caution">
    <text evidence="1">The sequence shown here is derived from an EMBL/GenBank/DDBJ whole genome shotgun (WGS) entry which is preliminary data.</text>
</comment>